<comment type="subcellular location">
    <subcellularLocation>
        <location evidence="1 7">Periplasm</location>
    </subcellularLocation>
</comment>
<dbReference type="InterPro" id="IPR036249">
    <property type="entry name" value="Thioredoxin-like_sf"/>
</dbReference>
<comment type="similarity">
    <text evidence="2 7">Belongs to the thioredoxin family. DsbC subfamily.</text>
</comment>
<dbReference type="RefSeq" id="WP_241570341.1">
    <property type="nucleotide sequence ID" value="NZ_JAKUML010000002.1"/>
</dbReference>
<evidence type="ECO:0000256" key="8">
    <source>
        <dbReference type="SAM" id="MobiDB-lite"/>
    </source>
</evidence>
<dbReference type="AlphaFoldDB" id="A0A9X1WW03"/>
<dbReference type="EMBL" id="JAKUML010000002">
    <property type="protein sequence ID" value="MCJ8145638.1"/>
    <property type="molecule type" value="Genomic_DNA"/>
</dbReference>
<dbReference type="PROSITE" id="PS51257">
    <property type="entry name" value="PROKAR_LIPOPROTEIN"/>
    <property type="match status" value="1"/>
</dbReference>
<dbReference type="PANTHER" id="PTHR35272:SF3">
    <property type="entry name" value="THIOL:DISULFIDE INTERCHANGE PROTEIN DSBC"/>
    <property type="match status" value="1"/>
</dbReference>
<keyword evidence="4 7" id="KW-0574">Periplasm</keyword>
<feature type="domain" description="Thioredoxin-like fold" evidence="10">
    <location>
        <begin position="147"/>
        <end position="268"/>
    </location>
</feature>
<proteinExistence type="inferred from homology"/>
<protein>
    <recommendedName>
        <fullName evidence="7">Thiol:disulfide interchange protein</fullName>
    </recommendedName>
</protein>
<keyword evidence="12" id="KW-1185">Reference proteome</keyword>
<evidence type="ECO:0000256" key="6">
    <source>
        <dbReference type="ARBA" id="ARBA00023284"/>
    </source>
</evidence>
<reference evidence="11" key="1">
    <citation type="submission" date="2022-02" db="EMBL/GenBank/DDBJ databases">
        <title>Acinetobacter A3.8 sp. nov., isolated from Sediment (Zhairuo Island).</title>
        <authorList>
            <person name="Zheng K."/>
        </authorList>
    </citation>
    <scope>NUCLEOTIDE SEQUENCE</scope>
    <source>
        <strain evidence="11">A3.8</strain>
    </source>
</reference>
<dbReference type="Gene3D" id="3.10.450.70">
    <property type="entry name" value="Disulphide bond isomerase, DsbC/G, N-terminal"/>
    <property type="match status" value="1"/>
</dbReference>
<gene>
    <name evidence="11" type="ORF">MKI79_01705</name>
</gene>
<sequence length="272" mass="30159">MQLLKFALSAVLMGSLFSVTACSKKDAESSSNNEITATTPVSGEASTLTERNAQQRFITTLQANFDKAGLKAKIINVKATEIPNWFWVTLEGFPAVLASSDGKYIFQGDMIRLGESAIHNVSEDLQAGDNKAEFAKLKKEDLIVYPAKGKTKHVIYVFTDASCPYCHKLHEHMDEFNSKGVEVRYIAWPRGEQFFPTMQSIWCSEDRKSAFNAVISGLPVVANECQNPVMAQYQLGTKIGVNGTPAIYSEDGRYLAGYIEPDALLQRLNEKR</sequence>
<dbReference type="InterPro" id="IPR018950">
    <property type="entry name" value="DiS-bond_isomerase_DsbC/G_N"/>
</dbReference>
<dbReference type="InterPro" id="IPR033954">
    <property type="entry name" value="DiS-bond_Isoase_DsbC/G"/>
</dbReference>
<evidence type="ECO:0000259" key="9">
    <source>
        <dbReference type="Pfam" id="PF10411"/>
    </source>
</evidence>
<dbReference type="SUPFAM" id="SSF54423">
    <property type="entry name" value="DsbC/DsbG N-terminal domain-like"/>
    <property type="match status" value="1"/>
</dbReference>
<dbReference type="GO" id="GO:0042597">
    <property type="term" value="C:periplasmic space"/>
    <property type="evidence" value="ECO:0007669"/>
    <property type="project" value="UniProtKB-SubCell"/>
</dbReference>
<comment type="function">
    <text evidence="7">Required for disulfide bond formation in some periplasmic proteins. Acts by transferring its disulfide bond to other proteins and is reduced in the process.</text>
</comment>
<evidence type="ECO:0000256" key="5">
    <source>
        <dbReference type="ARBA" id="ARBA00023157"/>
    </source>
</evidence>
<dbReference type="Gene3D" id="3.40.30.10">
    <property type="entry name" value="Glutaredoxin"/>
    <property type="match status" value="1"/>
</dbReference>
<dbReference type="InterPro" id="IPR051470">
    <property type="entry name" value="Thiol:disulfide_interchange"/>
</dbReference>
<dbReference type="PANTHER" id="PTHR35272">
    <property type="entry name" value="THIOL:DISULFIDE INTERCHANGE PROTEIN DSBC-RELATED"/>
    <property type="match status" value="1"/>
</dbReference>
<feature type="signal peptide" evidence="7">
    <location>
        <begin position="1"/>
        <end position="21"/>
    </location>
</feature>
<accession>A0A9X1WW03</accession>
<feature type="compositionally biased region" description="Polar residues" evidence="8">
    <location>
        <begin position="29"/>
        <end position="47"/>
    </location>
</feature>
<dbReference type="Proteomes" id="UP001139701">
    <property type="component" value="Unassembled WGS sequence"/>
</dbReference>
<evidence type="ECO:0000259" key="10">
    <source>
        <dbReference type="Pfam" id="PF13098"/>
    </source>
</evidence>
<keyword evidence="6 7" id="KW-0676">Redox-active center</keyword>
<evidence type="ECO:0000313" key="12">
    <source>
        <dbReference type="Proteomes" id="UP001139701"/>
    </source>
</evidence>
<feature type="region of interest" description="Disordered" evidence="8">
    <location>
        <begin position="28"/>
        <end position="47"/>
    </location>
</feature>
<evidence type="ECO:0000256" key="2">
    <source>
        <dbReference type="ARBA" id="ARBA00009813"/>
    </source>
</evidence>
<keyword evidence="3 7" id="KW-0732">Signal</keyword>
<comment type="caution">
    <text evidence="11">The sequence shown here is derived from an EMBL/GenBank/DDBJ whole genome shotgun (WGS) entry which is preliminary data.</text>
</comment>
<dbReference type="SUPFAM" id="SSF52833">
    <property type="entry name" value="Thioredoxin-like"/>
    <property type="match status" value="1"/>
</dbReference>
<dbReference type="Pfam" id="PF13098">
    <property type="entry name" value="Thioredoxin_2"/>
    <property type="match status" value="1"/>
</dbReference>
<keyword evidence="5" id="KW-1015">Disulfide bond</keyword>
<name>A0A9X1WW03_9GAMM</name>
<organism evidence="11 12">
    <name type="scientific">Acinetobacter sedimenti</name>
    <dbReference type="NCBI Taxonomy" id="2919922"/>
    <lineage>
        <taxon>Bacteria</taxon>
        <taxon>Pseudomonadati</taxon>
        <taxon>Pseudomonadota</taxon>
        <taxon>Gammaproteobacteria</taxon>
        <taxon>Moraxellales</taxon>
        <taxon>Moraxellaceae</taxon>
        <taxon>Acinetobacter</taxon>
    </lineage>
</organism>
<dbReference type="InterPro" id="IPR012336">
    <property type="entry name" value="Thioredoxin-like_fold"/>
</dbReference>
<dbReference type="Pfam" id="PF10411">
    <property type="entry name" value="DsbC_N"/>
    <property type="match status" value="1"/>
</dbReference>
<dbReference type="InterPro" id="IPR009094">
    <property type="entry name" value="DiS-bond_isomerase_DsbC/G_N_sf"/>
</dbReference>
<evidence type="ECO:0000256" key="7">
    <source>
        <dbReference type="RuleBase" id="RU364038"/>
    </source>
</evidence>
<dbReference type="CDD" id="cd03020">
    <property type="entry name" value="DsbA_DsbC_DsbG"/>
    <property type="match status" value="1"/>
</dbReference>
<feature type="chain" id="PRO_5041021716" description="Thiol:disulfide interchange protein" evidence="7">
    <location>
        <begin position="22"/>
        <end position="272"/>
    </location>
</feature>
<evidence type="ECO:0000313" key="11">
    <source>
        <dbReference type="EMBL" id="MCJ8145638.1"/>
    </source>
</evidence>
<evidence type="ECO:0000256" key="1">
    <source>
        <dbReference type="ARBA" id="ARBA00004418"/>
    </source>
</evidence>
<feature type="domain" description="Disulphide bond isomerase DsbC/G N-terminal" evidence="9">
    <location>
        <begin position="61"/>
        <end position="116"/>
    </location>
</feature>
<evidence type="ECO:0000256" key="3">
    <source>
        <dbReference type="ARBA" id="ARBA00022729"/>
    </source>
</evidence>
<evidence type="ECO:0000256" key="4">
    <source>
        <dbReference type="ARBA" id="ARBA00022764"/>
    </source>
</evidence>